<evidence type="ECO:0000313" key="2">
    <source>
        <dbReference type="Proteomes" id="UP000015102"/>
    </source>
</evidence>
<keyword evidence="2" id="KW-1185">Reference proteome</keyword>
<organism evidence="1 2">
    <name type="scientific">Megaselia scalaris</name>
    <name type="common">Humpbacked fly</name>
    <name type="synonym">Phora scalaris</name>
    <dbReference type="NCBI Taxonomy" id="36166"/>
    <lineage>
        <taxon>Eukaryota</taxon>
        <taxon>Metazoa</taxon>
        <taxon>Ecdysozoa</taxon>
        <taxon>Arthropoda</taxon>
        <taxon>Hexapoda</taxon>
        <taxon>Insecta</taxon>
        <taxon>Pterygota</taxon>
        <taxon>Neoptera</taxon>
        <taxon>Endopterygota</taxon>
        <taxon>Diptera</taxon>
        <taxon>Brachycera</taxon>
        <taxon>Muscomorpha</taxon>
        <taxon>Platypezoidea</taxon>
        <taxon>Phoridae</taxon>
        <taxon>Megaseliini</taxon>
        <taxon>Megaselia</taxon>
    </lineage>
</organism>
<reference evidence="2" key="1">
    <citation type="submission" date="2013-02" db="EMBL/GenBank/DDBJ databases">
        <authorList>
            <person name="Hughes D."/>
        </authorList>
    </citation>
    <scope>NUCLEOTIDE SEQUENCE</scope>
    <source>
        <strain>Durham</strain>
        <strain evidence="2">NC isolate 2 -- Noor lab</strain>
    </source>
</reference>
<name>T1GCB2_MEGSC</name>
<evidence type="ECO:0000313" key="1">
    <source>
        <dbReference type="EnsemblMetazoa" id="MESCA000922-PA"/>
    </source>
</evidence>
<proteinExistence type="predicted"/>
<sequence length="87" mass="9844">MESLQLPKDLFWTGKLEPFSPEHQLFSLNNAEDDWTIEKCLKLEKPLDIEIEGPIVLDEEITKQLLDEIDLAIKCDEDSLSSIASGA</sequence>
<dbReference type="HOGENOM" id="CLU_2489750_0_0_1"/>
<dbReference type="EMBL" id="CAQQ02151019">
    <property type="status" value="NOT_ANNOTATED_CDS"/>
    <property type="molecule type" value="Genomic_DNA"/>
</dbReference>
<dbReference type="AlphaFoldDB" id="T1GCB2"/>
<dbReference type="EnsemblMetazoa" id="MESCA000922-RA">
    <property type="protein sequence ID" value="MESCA000922-PA"/>
    <property type="gene ID" value="MESCA000922"/>
</dbReference>
<protein>
    <submittedName>
        <fullName evidence="1">Uncharacterized protein</fullName>
    </submittedName>
</protein>
<reference evidence="1" key="2">
    <citation type="submission" date="2015-06" db="UniProtKB">
        <authorList>
            <consortium name="EnsemblMetazoa"/>
        </authorList>
    </citation>
    <scope>IDENTIFICATION</scope>
</reference>
<accession>T1GCB2</accession>
<dbReference type="Proteomes" id="UP000015102">
    <property type="component" value="Unassembled WGS sequence"/>
</dbReference>